<dbReference type="EMBL" id="CP119078">
    <property type="protein sequence ID" value="WED43998.1"/>
    <property type="molecule type" value="Genomic_DNA"/>
</dbReference>
<evidence type="ECO:0000313" key="2">
    <source>
        <dbReference type="EMBL" id="WED43998.1"/>
    </source>
</evidence>
<sequence length="114" mass="12435">MLLGALLFFALAAILGLYLLSYILTEKNTPKGVAIIHGSIAACGIILLIIYSFLYQSPLASLIIFILAAAGGFLMFFWDIIGKKIPKFLAIGHGSLAILGFVLLLWFVYNHYAI</sequence>
<feature type="transmembrane region" description="Helical" evidence="1">
    <location>
        <begin position="88"/>
        <end position="109"/>
    </location>
</feature>
<accession>A0ABY8ATK1</accession>
<keyword evidence="1" id="KW-0472">Membrane</keyword>
<gene>
    <name evidence="2" type="ORF">PXX05_04220</name>
</gene>
<feature type="transmembrane region" description="Helical" evidence="1">
    <location>
        <begin position="32"/>
        <end position="53"/>
    </location>
</feature>
<keyword evidence="1" id="KW-0812">Transmembrane</keyword>
<feature type="transmembrane region" description="Helical" evidence="1">
    <location>
        <begin position="59"/>
        <end position="81"/>
    </location>
</feature>
<dbReference type="Proteomes" id="UP001222087">
    <property type="component" value="Chromosome"/>
</dbReference>
<name>A0ABY8ATK1_9GAMM</name>
<proteinExistence type="predicted"/>
<evidence type="ECO:0000256" key="1">
    <source>
        <dbReference type="SAM" id="Phobius"/>
    </source>
</evidence>
<keyword evidence="3" id="KW-1185">Reference proteome</keyword>
<evidence type="ECO:0000313" key="3">
    <source>
        <dbReference type="Proteomes" id="UP001222087"/>
    </source>
</evidence>
<organism evidence="2 3">
    <name type="scientific">Legionella cardiaca</name>
    <dbReference type="NCBI Taxonomy" id="1071983"/>
    <lineage>
        <taxon>Bacteria</taxon>
        <taxon>Pseudomonadati</taxon>
        <taxon>Pseudomonadota</taxon>
        <taxon>Gammaproteobacteria</taxon>
        <taxon>Legionellales</taxon>
        <taxon>Legionellaceae</taxon>
        <taxon>Legionella</taxon>
    </lineage>
</organism>
<reference evidence="2 3" key="1">
    <citation type="submission" date="2023-02" db="EMBL/GenBank/DDBJ databases">
        <title>Genome Sequence of L. cardiaca H63T.</title>
        <authorList>
            <person name="Lopez A.E."/>
            <person name="Cianciotto N.P."/>
        </authorList>
    </citation>
    <scope>NUCLEOTIDE SEQUENCE [LARGE SCALE GENOMIC DNA]</scope>
    <source>
        <strain evidence="2 3">H63</strain>
    </source>
</reference>
<keyword evidence="1" id="KW-1133">Transmembrane helix</keyword>
<dbReference type="RefSeq" id="WP_275089813.1">
    <property type="nucleotide sequence ID" value="NZ_CP119078.1"/>
</dbReference>
<feature type="transmembrane region" description="Helical" evidence="1">
    <location>
        <begin position="6"/>
        <end position="25"/>
    </location>
</feature>
<evidence type="ECO:0008006" key="4">
    <source>
        <dbReference type="Google" id="ProtNLM"/>
    </source>
</evidence>
<protein>
    <recommendedName>
        <fullName evidence="4">Transmembrane protein</fullName>
    </recommendedName>
</protein>